<reference evidence="1" key="1">
    <citation type="journal article" date="2020" name="Stud. Mycol.">
        <title>101 Dothideomycetes genomes: a test case for predicting lifestyles and emergence of pathogens.</title>
        <authorList>
            <person name="Haridas S."/>
            <person name="Albert R."/>
            <person name="Binder M."/>
            <person name="Bloem J."/>
            <person name="Labutti K."/>
            <person name="Salamov A."/>
            <person name="Andreopoulos B."/>
            <person name="Baker S."/>
            <person name="Barry K."/>
            <person name="Bills G."/>
            <person name="Bluhm B."/>
            <person name="Cannon C."/>
            <person name="Castanera R."/>
            <person name="Culley D."/>
            <person name="Daum C."/>
            <person name="Ezra D."/>
            <person name="Gonzalez J."/>
            <person name="Henrissat B."/>
            <person name="Kuo A."/>
            <person name="Liang C."/>
            <person name="Lipzen A."/>
            <person name="Lutzoni F."/>
            <person name="Magnuson J."/>
            <person name="Mondo S."/>
            <person name="Nolan M."/>
            <person name="Ohm R."/>
            <person name="Pangilinan J."/>
            <person name="Park H.-J."/>
            <person name="Ramirez L."/>
            <person name="Alfaro M."/>
            <person name="Sun H."/>
            <person name="Tritt A."/>
            <person name="Yoshinaga Y."/>
            <person name="Zwiers L.-H."/>
            <person name="Turgeon B."/>
            <person name="Goodwin S."/>
            <person name="Spatafora J."/>
            <person name="Crous P."/>
            <person name="Grigoriev I."/>
        </authorList>
    </citation>
    <scope>NUCLEOTIDE SEQUENCE</scope>
    <source>
        <strain evidence="1">CBS 279.74</strain>
    </source>
</reference>
<accession>A0A6G1KJ99</accession>
<evidence type="ECO:0000313" key="2">
    <source>
        <dbReference type="Proteomes" id="UP000799428"/>
    </source>
</evidence>
<dbReference type="EMBL" id="MU005765">
    <property type="protein sequence ID" value="KAF2712860.1"/>
    <property type="molecule type" value="Genomic_DNA"/>
</dbReference>
<name>A0A6G1KJ99_9PLEO</name>
<evidence type="ECO:0000313" key="1">
    <source>
        <dbReference type="EMBL" id="KAF2712860.1"/>
    </source>
</evidence>
<gene>
    <name evidence="1" type="ORF">K504DRAFT_122659</name>
</gene>
<dbReference type="Proteomes" id="UP000799428">
    <property type="component" value="Unassembled WGS sequence"/>
</dbReference>
<dbReference type="AlphaFoldDB" id="A0A6G1KJ99"/>
<protein>
    <submittedName>
        <fullName evidence="1">Uncharacterized protein</fullName>
    </submittedName>
</protein>
<proteinExistence type="predicted"/>
<organism evidence="1 2">
    <name type="scientific">Pleomassaria siparia CBS 279.74</name>
    <dbReference type="NCBI Taxonomy" id="1314801"/>
    <lineage>
        <taxon>Eukaryota</taxon>
        <taxon>Fungi</taxon>
        <taxon>Dikarya</taxon>
        <taxon>Ascomycota</taxon>
        <taxon>Pezizomycotina</taxon>
        <taxon>Dothideomycetes</taxon>
        <taxon>Pleosporomycetidae</taxon>
        <taxon>Pleosporales</taxon>
        <taxon>Pleomassariaceae</taxon>
        <taxon>Pleomassaria</taxon>
    </lineage>
</organism>
<sequence>MYVESRRTMYKPRPLLGPKPRSRGIASICPPCIYVLYLGSSSIRRSIEFVICDWLASYPSLGRESISIIY</sequence>
<keyword evidence="2" id="KW-1185">Reference proteome</keyword>